<feature type="domain" description="Pyruvate ferredoxin oxidoreductase beta subunit C-terminal" evidence="14">
    <location>
        <begin position="199"/>
        <end position="272"/>
    </location>
</feature>
<dbReference type="EMBL" id="CP009961">
    <property type="protein sequence ID" value="AKG38616.1"/>
    <property type="molecule type" value="Genomic_DNA"/>
</dbReference>
<keyword evidence="9" id="KW-0408">Iron</keyword>
<feature type="domain" description="Thiamine pyrophosphate enzyme TPP-binding" evidence="13">
    <location>
        <begin position="48"/>
        <end position="195"/>
    </location>
</feature>
<dbReference type="AlphaFoldDB" id="A0A0F7CL14"/>
<evidence type="ECO:0000256" key="11">
    <source>
        <dbReference type="ARBA" id="ARBA00023052"/>
    </source>
</evidence>
<dbReference type="GO" id="GO:0018491">
    <property type="term" value="F:2-oxobutyrate synthase activity"/>
    <property type="evidence" value="ECO:0007669"/>
    <property type="project" value="UniProtKB-ARBA"/>
</dbReference>
<dbReference type="HOGENOM" id="CLU_048564_0_0_2"/>
<accession>A0A0F7CL14</accession>
<comment type="catalytic activity">
    <reaction evidence="12">
        <text>a 2-oxocarboxylate + 2 oxidized [2Fe-2S]-[ferredoxin] + CoA = an acyl-CoA + 2 reduced [2Fe-2S]-[ferredoxin] + CO2 + H(+)</text>
        <dbReference type="Rhea" id="RHEA:42316"/>
        <dbReference type="Rhea" id="RHEA-COMP:10000"/>
        <dbReference type="Rhea" id="RHEA-COMP:10001"/>
        <dbReference type="ChEBI" id="CHEBI:15378"/>
        <dbReference type="ChEBI" id="CHEBI:16526"/>
        <dbReference type="ChEBI" id="CHEBI:33737"/>
        <dbReference type="ChEBI" id="CHEBI:33738"/>
        <dbReference type="ChEBI" id="CHEBI:35179"/>
        <dbReference type="ChEBI" id="CHEBI:57287"/>
        <dbReference type="ChEBI" id="CHEBI:58342"/>
        <dbReference type="EC" id="1.2.7.11"/>
    </reaction>
</comment>
<evidence type="ECO:0000259" key="13">
    <source>
        <dbReference type="Pfam" id="PF02775"/>
    </source>
</evidence>
<dbReference type="NCBIfam" id="NF041171">
    <property type="entry name" value="Oxoac_fdxbeta_Archa"/>
    <property type="match status" value="1"/>
</dbReference>
<protein>
    <recommendedName>
        <fullName evidence="5">2-oxoacid oxidoreductase (ferredoxin)</fullName>
        <ecNumber evidence="5">1.2.7.11</ecNumber>
    </recommendedName>
</protein>
<keyword evidence="10" id="KW-0411">Iron-sulfur</keyword>
<dbReference type="GO" id="GO:0051536">
    <property type="term" value="F:iron-sulfur cluster binding"/>
    <property type="evidence" value="ECO:0007669"/>
    <property type="project" value="UniProtKB-KW"/>
</dbReference>
<dbReference type="STRING" id="1550241.MA03_04015"/>
<dbReference type="SUPFAM" id="SSF52518">
    <property type="entry name" value="Thiamin diphosphate-binding fold (THDP-binding)"/>
    <property type="match status" value="1"/>
</dbReference>
<dbReference type="InterPro" id="IPR032686">
    <property type="entry name" value="PFO_beta_C"/>
</dbReference>
<dbReference type="RefSeq" id="WP_052884044.1">
    <property type="nucleotide sequence ID" value="NZ_CP009961.1"/>
</dbReference>
<dbReference type="Gene3D" id="3.40.50.970">
    <property type="match status" value="1"/>
</dbReference>
<sequence length="313" mass="34766">MELKWNYRTNVWPDWCPGCGNYGILTAVYKALEELQLDPSQTVIVSGIGCSSKIPHFVNVNGVHTLHGRAIPFATGIKIANPSLNVIVHGGDGDLLGIGAGHFVALGRRNLDIVVILHDNGVYGLTKGQASPTLPLGVRTKALPKPNVQQAVNPVLLALASGYTFVARSYAFDTPHLKNIIVQAIRHRGSALIDVLQPCVVFNDVFTAEYYRKVTYKLESDPSWDPYVRNPEEADEKRLKAMELALKLENKIPIGVFYANPYVPTFEDRLAESLKIYPQYNPANSPIERGKKPLMDKETLERVFSEFIVEVKE</sequence>
<evidence type="ECO:0000313" key="16">
    <source>
        <dbReference type="Proteomes" id="UP000067434"/>
    </source>
</evidence>
<comment type="subunit">
    <text evidence="4">Heterodimer composed of an alpha and a beta subunit.</text>
</comment>
<dbReference type="PANTHER" id="PTHR48084">
    <property type="entry name" value="2-OXOGLUTARATE OXIDOREDUCTASE SUBUNIT KORB-RELATED"/>
    <property type="match status" value="1"/>
</dbReference>
<evidence type="ECO:0000256" key="7">
    <source>
        <dbReference type="ARBA" id="ARBA00022842"/>
    </source>
</evidence>
<evidence type="ECO:0000259" key="14">
    <source>
        <dbReference type="Pfam" id="PF12367"/>
    </source>
</evidence>
<dbReference type="InterPro" id="IPR011896">
    <property type="entry name" value="OFOB"/>
</dbReference>
<dbReference type="Proteomes" id="UP000067434">
    <property type="component" value="Chromosome"/>
</dbReference>
<comment type="cofactor">
    <cofactor evidence="2">
        <name>thiamine diphosphate</name>
        <dbReference type="ChEBI" id="CHEBI:58937"/>
    </cofactor>
</comment>
<evidence type="ECO:0000256" key="8">
    <source>
        <dbReference type="ARBA" id="ARBA00023002"/>
    </source>
</evidence>
<organism evidence="15 16">
    <name type="scientific">Infirmifilum uzonense</name>
    <dbReference type="NCBI Taxonomy" id="1550241"/>
    <lineage>
        <taxon>Archaea</taxon>
        <taxon>Thermoproteota</taxon>
        <taxon>Thermoprotei</taxon>
        <taxon>Thermofilales</taxon>
        <taxon>Thermofilaceae</taxon>
        <taxon>Infirmifilum</taxon>
    </lineage>
</organism>
<dbReference type="OrthoDB" id="30755at2157"/>
<keyword evidence="11" id="KW-0786">Thiamine pyrophosphate</keyword>
<keyword evidence="16" id="KW-1185">Reference proteome</keyword>
<dbReference type="Pfam" id="PF02775">
    <property type="entry name" value="TPP_enzyme_C"/>
    <property type="match status" value="1"/>
</dbReference>
<evidence type="ECO:0000256" key="2">
    <source>
        <dbReference type="ARBA" id="ARBA00001964"/>
    </source>
</evidence>
<dbReference type="PATRIC" id="fig|1550241.5.peg.855"/>
<proteinExistence type="predicted"/>
<keyword evidence="8" id="KW-0560">Oxidoreductase</keyword>
<dbReference type="GO" id="GO:0046872">
    <property type="term" value="F:metal ion binding"/>
    <property type="evidence" value="ECO:0007669"/>
    <property type="project" value="UniProtKB-KW"/>
</dbReference>
<name>A0A0F7CL14_9CREN</name>
<dbReference type="KEGG" id="thf:MA03_04015"/>
<keyword evidence="7" id="KW-0460">Magnesium</keyword>
<evidence type="ECO:0000256" key="10">
    <source>
        <dbReference type="ARBA" id="ARBA00023014"/>
    </source>
</evidence>
<evidence type="ECO:0000256" key="6">
    <source>
        <dbReference type="ARBA" id="ARBA00022723"/>
    </source>
</evidence>
<comment type="cofactor">
    <cofactor evidence="1">
        <name>Mg(2+)</name>
        <dbReference type="ChEBI" id="CHEBI:18420"/>
    </cofactor>
</comment>
<dbReference type="CDD" id="cd03375">
    <property type="entry name" value="TPP_OGFOR"/>
    <property type="match status" value="1"/>
</dbReference>
<evidence type="ECO:0000256" key="4">
    <source>
        <dbReference type="ARBA" id="ARBA00011631"/>
    </source>
</evidence>
<dbReference type="GeneID" id="25401368"/>
<reference evidence="15 16" key="1">
    <citation type="journal article" date="2015" name="Stand. Genomic Sci.">
        <title>Complete genome sequence of and proposal of Thermofilum uzonense sp. nov. a novel hyperthermophilic crenarchaeon and emended description of the genus Thermofilum.</title>
        <authorList>
            <person name="Toshchakov S.V."/>
            <person name="Korzhenkov A.A."/>
            <person name="Samarov N.I."/>
            <person name="Mazunin I.O."/>
            <person name="Mozhey O.I."/>
            <person name="Shmyr I.S."/>
            <person name="Derbikova K.S."/>
            <person name="Taranov E.A."/>
            <person name="Dominova I.N."/>
            <person name="Bonch-Osmolovskaya E.A."/>
            <person name="Patrushev M.V."/>
            <person name="Podosokorskaya O.A."/>
            <person name="Kublanov I.V."/>
        </authorList>
    </citation>
    <scope>NUCLEOTIDE SEQUENCE [LARGE SCALE GENOMIC DNA]</scope>
    <source>
        <strain evidence="15 16">1807-2</strain>
    </source>
</reference>
<comment type="cofactor">
    <cofactor evidence="3">
        <name>[4Fe-4S] cluster</name>
        <dbReference type="ChEBI" id="CHEBI:49883"/>
    </cofactor>
</comment>
<dbReference type="NCBIfam" id="TIGR02177">
    <property type="entry name" value="PorB_KorB"/>
    <property type="match status" value="1"/>
</dbReference>
<dbReference type="Pfam" id="PF12367">
    <property type="entry name" value="PFO_beta_C"/>
    <property type="match status" value="1"/>
</dbReference>
<evidence type="ECO:0000256" key="3">
    <source>
        <dbReference type="ARBA" id="ARBA00001966"/>
    </source>
</evidence>
<dbReference type="PANTHER" id="PTHR48084:SF2">
    <property type="entry name" value="PYRUVATE FERREDOXIN_FLAVODOXIN OXIDOREDUCTASE, BETA SUBUNIT"/>
    <property type="match status" value="1"/>
</dbReference>
<dbReference type="InterPro" id="IPR051457">
    <property type="entry name" value="2-oxoacid:Fd_oxidoreductase"/>
</dbReference>
<dbReference type="GO" id="GO:0019164">
    <property type="term" value="F:pyruvate synthase activity"/>
    <property type="evidence" value="ECO:0007669"/>
    <property type="project" value="UniProtKB-ARBA"/>
</dbReference>
<evidence type="ECO:0000256" key="1">
    <source>
        <dbReference type="ARBA" id="ARBA00001946"/>
    </source>
</evidence>
<evidence type="ECO:0000256" key="12">
    <source>
        <dbReference type="ARBA" id="ARBA00048893"/>
    </source>
</evidence>
<dbReference type="EC" id="1.2.7.11" evidence="5"/>
<evidence type="ECO:0000313" key="15">
    <source>
        <dbReference type="EMBL" id="AKG38616.1"/>
    </source>
</evidence>
<evidence type="ECO:0000256" key="9">
    <source>
        <dbReference type="ARBA" id="ARBA00023004"/>
    </source>
</evidence>
<evidence type="ECO:0000256" key="5">
    <source>
        <dbReference type="ARBA" id="ARBA00012691"/>
    </source>
</evidence>
<dbReference type="InterPro" id="IPR011766">
    <property type="entry name" value="TPP_enzyme_TPP-bd"/>
</dbReference>
<dbReference type="InterPro" id="IPR029061">
    <property type="entry name" value="THDP-binding"/>
</dbReference>
<keyword evidence="6" id="KW-0479">Metal-binding</keyword>
<dbReference type="InterPro" id="IPR053399">
    <property type="entry name" value="2-oxoacid:Fd_oxidored_beta"/>
</dbReference>
<gene>
    <name evidence="15" type="ORF">MA03_04015</name>
</gene>
<dbReference type="GO" id="GO:0030976">
    <property type="term" value="F:thiamine pyrophosphate binding"/>
    <property type="evidence" value="ECO:0007669"/>
    <property type="project" value="InterPro"/>
</dbReference>